<dbReference type="AlphaFoldDB" id="A0A9E6PRN8"/>
<gene>
    <name evidence="1" type="ORF">HU752_015350</name>
</gene>
<dbReference type="RefSeq" id="WP_186676972.1">
    <property type="nucleotide sequence ID" value="NZ_CP077093.1"/>
</dbReference>
<proteinExistence type="predicted"/>
<accession>A0A9E6PRN8</accession>
<dbReference type="InterPro" id="IPR032721">
    <property type="entry name" value="Toxin-deaminase"/>
</dbReference>
<dbReference type="Pfam" id="PF14424">
    <property type="entry name" value="Toxin-deaminase"/>
    <property type="match status" value="1"/>
</dbReference>
<keyword evidence="2" id="KW-1185">Reference proteome</keyword>
<evidence type="ECO:0000313" key="1">
    <source>
        <dbReference type="EMBL" id="QXI31217.1"/>
    </source>
</evidence>
<dbReference type="Proteomes" id="UP000634530">
    <property type="component" value="Chromosome"/>
</dbReference>
<name>A0A9E6PRN8_9PSED</name>
<protein>
    <recommendedName>
        <fullName evidence="3">Deaminase</fullName>
    </recommendedName>
</protein>
<evidence type="ECO:0000313" key="2">
    <source>
        <dbReference type="Proteomes" id="UP000634530"/>
    </source>
</evidence>
<evidence type="ECO:0008006" key="3">
    <source>
        <dbReference type="Google" id="ProtNLM"/>
    </source>
</evidence>
<reference evidence="1 2" key="1">
    <citation type="journal article" date="2020" name="Microorganisms">
        <title>Reliable Identification of Environmental Pseudomonas Isolates Using the rpoD Gene.</title>
        <authorList>
            <consortium name="The Broad Institute Genome Sequencing Platform"/>
            <person name="Girard L."/>
            <person name="Lood C."/>
            <person name="Rokni-Zadeh H."/>
            <person name="van Noort V."/>
            <person name="Lavigne R."/>
            <person name="De Mot R."/>
        </authorList>
    </citation>
    <scope>NUCLEOTIDE SEQUENCE [LARGE SCALE GENOMIC DNA]</scope>
    <source>
        <strain evidence="1 2">RW8P3</strain>
    </source>
</reference>
<dbReference type="KEGG" id="pvw:HU752_015350"/>
<sequence length="248" mass="26455">MPIHHNTGGAGSVPLLTVPGPPIDRVRCDVTLLGQSLAVAQNTPTYASILQGAPRPAPSRAHLGLQQAKLPTSPQPHERLASQLQGVKNVGAHQAPERPIPIRPAAFSGAMGTRGLSGLSTGFIERVAEIRKQYELYPNRNVAVARFTIDGKSSELIGISGARERAGTVSAPVIKIFDTVRTGDNSRELDSEYKILSAMAADMTASSKGAVALYSELRLCVSCDGVVEQFRQRFPDVVVDVTTGRPRQ</sequence>
<reference evidence="1 2" key="2">
    <citation type="journal article" date="2021" name="Microorganisms">
        <title>The Ever-Expanding Pseudomonas Genus: Description of 43 New Species and Partition of the Pseudomonas putida Group.</title>
        <authorList>
            <person name="Girard L."/>
            <person name="Lood C."/>
            <person name="Hofte M."/>
            <person name="Vandamme P."/>
            <person name="Rokni-Zadeh H."/>
            <person name="van Noort V."/>
            <person name="Lavigne R."/>
            <person name="De Mot R."/>
        </authorList>
    </citation>
    <scope>NUCLEOTIDE SEQUENCE [LARGE SCALE GENOMIC DNA]</scope>
    <source>
        <strain evidence="1 2">RW8P3</strain>
    </source>
</reference>
<organism evidence="1 2">
    <name type="scientific">Pseudomonas vanderleydeniana</name>
    <dbReference type="NCBI Taxonomy" id="2745495"/>
    <lineage>
        <taxon>Bacteria</taxon>
        <taxon>Pseudomonadati</taxon>
        <taxon>Pseudomonadota</taxon>
        <taxon>Gammaproteobacteria</taxon>
        <taxon>Pseudomonadales</taxon>
        <taxon>Pseudomonadaceae</taxon>
        <taxon>Pseudomonas</taxon>
    </lineage>
</organism>
<dbReference type="EMBL" id="CP077093">
    <property type="protein sequence ID" value="QXI31217.1"/>
    <property type="molecule type" value="Genomic_DNA"/>
</dbReference>